<evidence type="ECO:0000256" key="3">
    <source>
        <dbReference type="SAM" id="SignalP"/>
    </source>
</evidence>
<dbReference type="SUPFAM" id="SSF49464">
    <property type="entry name" value="Carboxypeptidase regulatory domain-like"/>
    <property type="match status" value="2"/>
</dbReference>
<feature type="region of interest" description="Disordered" evidence="2">
    <location>
        <begin position="28"/>
        <end position="65"/>
    </location>
</feature>
<keyword evidence="1 3" id="KW-0732">Signal</keyword>
<evidence type="ECO:0000256" key="1">
    <source>
        <dbReference type="ARBA" id="ARBA00022729"/>
    </source>
</evidence>
<sequence>MRKLLIASTLLVGLALALFFLSRSAQPEDTGETRSASAPSVSPPAAPQAERPEEPSTRGTLDAGSTPALAALPSEVDGVLEVELLAGARPLAGATVRLYWRGPRDPNLDEVSWRLASTDTTDEQGRARLASGPGSYLLAVRAQAHAPLLRHVVRPYGEARTHLRLTLEPGQTLTGRTVSLDSGEPLPLVELVLTAHGLQLERYQSAEAPPEERVYATSDARGSFRMDGLAPGTYQLEARAPGHAREVLPDVKVPAPAPLTVALRMAGVIEGFVVDAQGQPAPGAEVQVNGREPQTVTTGAGGGFSLEVEAGTHTVSARRGSEAGTLDRPVLVSAGKTVRDVRVRLGQGATVEGRVVADSTRAPVAGASVDVSPYGEKGDSGRATTDVDGRFVVGGLAPGGYDVVVSAPGFSKLTRQGLTMSAGERFSLELALKGTGAVQGHVRDGAGRPIPGVRIGSGALGTSLFEARTDGEGHYRLEGLSAGYLFLIARREDAMAGASQRVAVKANDTATADFTLEETGTVEGVVRTAQGARPPEPMEVRAYPRQSGIHGSMSQIRTEVDAAGTFQLTLPPGPYELLAIPTGPSLPRMHRMKPVEVAAGKTLQVELIWKPDEDDPNALTGHALEPDGAPASGAFIQLRAAQTPQGMEGSTIADEAGRFSVALPFSDPAAMGALRVDARRGTRVGIVQGLKPGTHGVVVKLRPSASLEGRVVRTDGAPVQGFTLLLASQEWQFFMMGNTVWEFPGDRFELRDIAAETVKVVVTTPDGTAGDARVSPEPGGHVVVEISLKTQATVSGRVLDAQTQAPVTGAFVFVQTGVPSNAKGTTGSDGRFTLKGVPPGEHTLVIRPGASRPPERRPVTVREGQVLEVGDVLLSPPRAP</sequence>
<dbReference type="EMBL" id="JAXIVS010000003">
    <property type="protein sequence ID" value="MDY7226907.1"/>
    <property type="molecule type" value="Genomic_DNA"/>
</dbReference>
<dbReference type="PANTHER" id="PTHR23303:SF14">
    <property type="entry name" value="BOS COMPLEX SUBUNIT NOMO1-RELATED"/>
    <property type="match status" value="1"/>
</dbReference>
<name>A0ABU5H0D7_9BACT</name>
<accession>A0ABU5H0D7</accession>
<dbReference type="Proteomes" id="UP001291309">
    <property type="component" value="Unassembled WGS sequence"/>
</dbReference>
<reference evidence="4 5" key="1">
    <citation type="submission" date="2023-12" db="EMBL/GenBank/DDBJ databases">
        <title>the genome sequence of Hyalangium sp. s54d21.</title>
        <authorList>
            <person name="Zhang X."/>
        </authorList>
    </citation>
    <scope>NUCLEOTIDE SEQUENCE [LARGE SCALE GENOMIC DNA]</scope>
    <source>
        <strain evidence="5">s54d21</strain>
    </source>
</reference>
<dbReference type="SUPFAM" id="SSF49452">
    <property type="entry name" value="Starch-binding domain-like"/>
    <property type="match status" value="5"/>
</dbReference>
<organism evidence="4 5">
    <name type="scientific">Hyalangium rubrum</name>
    <dbReference type="NCBI Taxonomy" id="3103134"/>
    <lineage>
        <taxon>Bacteria</taxon>
        <taxon>Pseudomonadati</taxon>
        <taxon>Myxococcota</taxon>
        <taxon>Myxococcia</taxon>
        <taxon>Myxococcales</taxon>
        <taxon>Cystobacterineae</taxon>
        <taxon>Archangiaceae</taxon>
        <taxon>Hyalangium</taxon>
    </lineage>
</organism>
<dbReference type="InterPro" id="IPR013784">
    <property type="entry name" value="Carb-bd-like_fold"/>
</dbReference>
<dbReference type="Pfam" id="PF13620">
    <property type="entry name" value="CarboxypepD_reg"/>
    <property type="match status" value="5"/>
</dbReference>
<dbReference type="InterPro" id="IPR008969">
    <property type="entry name" value="CarboxyPept-like_regulatory"/>
</dbReference>
<evidence type="ECO:0000256" key="2">
    <source>
        <dbReference type="SAM" id="MobiDB-lite"/>
    </source>
</evidence>
<keyword evidence="5" id="KW-1185">Reference proteome</keyword>
<dbReference type="RefSeq" id="WP_321545629.1">
    <property type="nucleotide sequence ID" value="NZ_JAXIVS010000003.1"/>
</dbReference>
<proteinExistence type="predicted"/>
<feature type="signal peptide" evidence="3">
    <location>
        <begin position="1"/>
        <end position="25"/>
    </location>
</feature>
<evidence type="ECO:0000313" key="4">
    <source>
        <dbReference type="EMBL" id="MDY7226907.1"/>
    </source>
</evidence>
<feature type="chain" id="PRO_5045372408" evidence="3">
    <location>
        <begin position="26"/>
        <end position="880"/>
    </location>
</feature>
<dbReference type="Gene3D" id="2.60.40.1120">
    <property type="entry name" value="Carboxypeptidase-like, regulatory domain"/>
    <property type="match status" value="5"/>
</dbReference>
<gene>
    <name evidence="4" type="ORF">SYV04_10925</name>
</gene>
<evidence type="ECO:0000313" key="5">
    <source>
        <dbReference type="Proteomes" id="UP001291309"/>
    </source>
</evidence>
<comment type="caution">
    <text evidence="4">The sequence shown here is derived from an EMBL/GenBank/DDBJ whole genome shotgun (WGS) entry which is preliminary data.</text>
</comment>
<dbReference type="PANTHER" id="PTHR23303">
    <property type="entry name" value="CARBOXYPEPTIDASE REGULATORY REGION-CONTAINING"/>
    <property type="match status" value="1"/>
</dbReference>
<protein>
    <submittedName>
        <fullName evidence="4">Carboxypeptidase regulatory-like domain-containing protein</fullName>
    </submittedName>
</protein>
<dbReference type="InterPro" id="IPR051417">
    <property type="entry name" value="SDr/BOS_complex"/>
</dbReference>